<evidence type="ECO:0000313" key="2">
    <source>
        <dbReference type="Proteomes" id="UP001519325"/>
    </source>
</evidence>
<sequence>MGTPAIDYTDKDYASLRAALLRLAAQRLPEWTDRSPSDLIMVFIDLFAYCGDIVAYYQDRIASELFPSTATERAGLVDLLRLIGYEFALSTPARADLRLSFRAPVAPADPDRVTVATGTRFRAQVAAEGAIEFRYLGPDLALDLRSSQVRADPFAPLVHYDRLPVTQGRVVAPVVIGSGGDVPDQMVALPDREIDLDSVRVEVNEGAGWVLWERTAAAARTPDSVAREYRLVVDATETPQVVFGARRPPVALNNIRAGYRVCVGARGNVAAGAITEAVAPITALATVTNPDPAAGGSDAESVQSAIRTAPELFRSMQRAVTAADYAALARRAGAVAKVRVHSRSWNRVDLYVAPAGDRLTPLPDSLRDHLIAYFEDKRSATTLVSVFGARPAPIDITVSVVVDKRAAPSTVPAAVGSAVARLLSFADRDFGQTIYLSEVYAVVESVPGVLGATVDRFRRADRPAPDVEAALAAAGLPALEGLPVFVRDAVSADIAPGGRVEAGEFEIPVLGTLDIREARP</sequence>
<name>A0ABS4QMN5_9NOCA</name>
<accession>A0ABS4QMN5</accession>
<comment type="caution">
    <text evidence="1">The sequence shown here is derived from an EMBL/GenBank/DDBJ whole genome shotgun (WGS) entry which is preliminary data.</text>
</comment>
<gene>
    <name evidence="1" type="ORF">BJ987_005863</name>
</gene>
<proteinExistence type="predicted"/>
<evidence type="ECO:0000313" key="1">
    <source>
        <dbReference type="EMBL" id="MBP2192962.1"/>
    </source>
</evidence>
<dbReference type="Proteomes" id="UP001519325">
    <property type="component" value="Unassembled WGS sequence"/>
</dbReference>
<dbReference type="EMBL" id="JAGGMR010000001">
    <property type="protein sequence ID" value="MBP2192962.1"/>
    <property type="molecule type" value="Genomic_DNA"/>
</dbReference>
<reference evidence="1 2" key="1">
    <citation type="submission" date="2021-03" db="EMBL/GenBank/DDBJ databases">
        <title>Sequencing the genomes of 1000 actinobacteria strains.</title>
        <authorList>
            <person name="Klenk H.-P."/>
        </authorList>
    </citation>
    <scope>NUCLEOTIDE SEQUENCE [LARGE SCALE GENOMIC DNA]</scope>
    <source>
        <strain evidence="1 2">DSM 45516</strain>
    </source>
</reference>
<organism evidence="1 2">
    <name type="scientific">Nocardia goodfellowii</name>
    <dbReference type="NCBI Taxonomy" id="882446"/>
    <lineage>
        <taxon>Bacteria</taxon>
        <taxon>Bacillati</taxon>
        <taxon>Actinomycetota</taxon>
        <taxon>Actinomycetes</taxon>
        <taxon>Mycobacteriales</taxon>
        <taxon>Nocardiaceae</taxon>
        <taxon>Nocardia</taxon>
    </lineage>
</organism>
<dbReference type="RefSeq" id="WP_209896153.1">
    <property type="nucleotide sequence ID" value="NZ_JAGGMR010000001.1"/>
</dbReference>
<keyword evidence="2" id="KW-1185">Reference proteome</keyword>
<protein>
    <submittedName>
        <fullName evidence="1">Phage protein gp47/JayE</fullName>
    </submittedName>
</protein>